<evidence type="ECO:0000313" key="2">
    <source>
        <dbReference type="Proteomes" id="UP000824161"/>
    </source>
</evidence>
<dbReference type="AlphaFoldDB" id="A0A9D1H968"/>
<reference evidence="1" key="2">
    <citation type="journal article" date="2021" name="PeerJ">
        <title>Extensive microbial diversity within the chicken gut microbiome revealed by metagenomics and culture.</title>
        <authorList>
            <person name="Gilroy R."/>
            <person name="Ravi A."/>
            <person name="Getino M."/>
            <person name="Pursley I."/>
            <person name="Horton D.L."/>
            <person name="Alikhan N.F."/>
            <person name="Baker D."/>
            <person name="Gharbi K."/>
            <person name="Hall N."/>
            <person name="Watson M."/>
            <person name="Adriaenssens E.M."/>
            <person name="Foster-Nyarko E."/>
            <person name="Jarju S."/>
            <person name="Secka A."/>
            <person name="Antonio M."/>
            <person name="Oren A."/>
            <person name="Chaudhuri R.R."/>
            <person name="La Ragione R."/>
            <person name="Hildebrand F."/>
            <person name="Pallen M.J."/>
        </authorList>
    </citation>
    <scope>NUCLEOTIDE SEQUENCE</scope>
    <source>
        <strain evidence="1">1383</strain>
    </source>
</reference>
<evidence type="ECO:0000313" key="1">
    <source>
        <dbReference type="EMBL" id="HIT97766.1"/>
    </source>
</evidence>
<reference evidence="1" key="1">
    <citation type="submission" date="2020-10" db="EMBL/GenBank/DDBJ databases">
        <authorList>
            <person name="Gilroy R."/>
        </authorList>
    </citation>
    <scope>NUCLEOTIDE SEQUENCE</scope>
    <source>
        <strain evidence="1">1383</strain>
    </source>
</reference>
<proteinExistence type="predicted"/>
<sequence>MEESMVKYIDFPSDYILRKRLGLADNEVSMIREAYGYFQDTVREVLQARVDRLRKGRALRQGAGVKL</sequence>
<comment type="caution">
    <text evidence="1">The sequence shown here is derived from an EMBL/GenBank/DDBJ whole genome shotgun (WGS) entry which is preliminary data.</text>
</comment>
<dbReference type="EMBL" id="DVLY01000065">
    <property type="protein sequence ID" value="HIT97766.1"/>
    <property type="molecule type" value="Genomic_DNA"/>
</dbReference>
<accession>A0A9D1H968</accession>
<dbReference type="Proteomes" id="UP000824161">
    <property type="component" value="Unassembled WGS sequence"/>
</dbReference>
<protein>
    <submittedName>
        <fullName evidence="1">Uncharacterized protein</fullName>
    </submittedName>
</protein>
<gene>
    <name evidence="1" type="ORF">IAC44_02910</name>
</gene>
<organism evidence="1 2">
    <name type="scientific">Candidatus Merdimorpha stercoravium</name>
    <dbReference type="NCBI Taxonomy" id="2840863"/>
    <lineage>
        <taxon>Bacteria</taxon>
        <taxon>Pseudomonadati</taxon>
        <taxon>Bacteroidota</taxon>
        <taxon>Flavobacteriia</taxon>
        <taxon>Flavobacteriales</taxon>
        <taxon>Candidatus Merdimorpha</taxon>
    </lineage>
</organism>
<name>A0A9D1H968_9FLAO</name>